<evidence type="ECO:0000256" key="4">
    <source>
        <dbReference type="ARBA" id="ARBA00022618"/>
    </source>
</evidence>
<evidence type="ECO:0000259" key="10">
    <source>
        <dbReference type="Pfam" id="PF12719"/>
    </source>
</evidence>
<dbReference type="CTD" id="24594729"/>
<gene>
    <name evidence="11" type="ORF">MS3_00004689</name>
</gene>
<feature type="compositionally biased region" description="Polar residues" evidence="9">
    <location>
        <begin position="993"/>
        <end position="1006"/>
    </location>
</feature>
<keyword evidence="8" id="KW-0175">Coiled coil</keyword>
<keyword evidence="6" id="KW-0226">DNA condensation</keyword>
<keyword evidence="12" id="KW-1185">Reference proteome</keyword>
<dbReference type="RefSeq" id="XP_051072840.1">
    <property type="nucleotide sequence ID" value="XM_051212653.1"/>
</dbReference>
<dbReference type="Gene3D" id="1.25.10.10">
    <property type="entry name" value="Leucine-rich Repeat Variant"/>
    <property type="match status" value="1"/>
</dbReference>
<dbReference type="GO" id="GO:0005737">
    <property type="term" value="C:cytoplasm"/>
    <property type="evidence" value="ECO:0007669"/>
    <property type="project" value="TreeGrafter"/>
</dbReference>
<dbReference type="Proteomes" id="UP000471633">
    <property type="component" value="Unassembled WGS sequence"/>
</dbReference>
<dbReference type="EMBL" id="AMPZ03000002">
    <property type="protein sequence ID" value="KAH9592941.1"/>
    <property type="molecule type" value="Genomic_DNA"/>
</dbReference>
<evidence type="ECO:0000256" key="9">
    <source>
        <dbReference type="SAM" id="MobiDB-lite"/>
    </source>
</evidence>
<dbReference type="GO" id="GO:0000793">
    <property type="term" value="C:condensed chromosome"/>
    <property type="evidence" value="ECO:0007669"/>
    <property type="project" value="TreeGrafter"/>
</dbReference>
<feature type="compositionally biased region" description="Basic residues" evidence="9">
    <location>
        <begin position="1288"/>
        <end position="1297"/>
    </location>
</feature>
<evidence type="ECO:0000256" key="7">
    <source>
        <dbReference type="ARBA" id="ARBA00023306"/>
    </source>
</evidence>
<feature type="domain" description="Nuclear condensin complex subunit 3 C-terminal" evidence="10">
    <location>
        <begin position="677"/>
        <end position="1045"/>
    </location>
</feature>
<reference evidence="11" key="2">
    <citation type="journal article" date="2019" name="Gigascience">
        <title>High-quality Schistosoma haematobium genome achieved by single-molecule and long-range sequencing.</title>
        <authorList>
            <person name="Stroehlein A.J."/>
            <person name="Korhonen P.K."/>
            <person name="Chong T.M."/>
            <person name="Lim Y.L."/>
            <person name="Chan K.G."/>
            <person name="Webster B."/>
            <person name="Rollinson D."/>
            <person name="Brindley P.J."/>
            <person name="Gasser R.B."/>
            <person name="Young N.D."/>
        </authorList>
    </citation>
    <scope>NUCLEOTIDE SEQUENCE</scope>
</reference>
<evidence type="ECO:0000256" key="6">
    <source>
        <dbReference type="ARBA" id="ARBA00023067"/>
    </source>
</evidence>
<keyword evidence="4" id="KW-0132">Cell division</keyword>
<reference evidence="11" key="3">
    <citation type="submission" date="2021-06" db="EMBL/GenBank/DDBJ databases">
        <title>Chromosome-level genome assembly for S. haematobium.</title>
        <authorList>
            <person name="Stroehlein A.J."/>
        </authorList>
    </citation>
    <scope>NUCLEOTIDE SEQUENCE</scope>
</reference>
<evidence type="ECO:0000256" key="3">
    <source>
        <dbReference type="ARBA" id="ARBA00022454"/>
    </source>
</evidence>
<dbReference type="GeneID" id="24594729"/>
<comment type="subcellular location">
    <subcellularLocation>
        <location evidence="1">Chromosome</location>
    </subcellularLocation>
</comment>
<feature type="compositionally biased region" description="Polar residues" evidence="9">
    <location>
        <begin position="1105"/>
        <end position="1117"/>
    </location>
</feature>
<evidence type="ECO:0000313" key="11">
    <source>
        <dbReference type="EMBL" id="KAH9592941.1"/>
    </source>
</evidence>
<dbReference type="GO" id="GO:0007076">
    <property type="term" value="P:mitotic chromosome condensation"/>
    <property type="evidence" value="ECO:0007669"/>
    <property type="project" value="InterPro"/>
</dbReference>
<feature type="region of interest" description="Disordered" evidence="9">
    <location>
        <begin position="600"/>
        <end position="651"/>
    </location>
</feature>
<protein>
    <recommendedName>
        <fullName evidence="10">Nuclear condensin complex subunit 3 C-terminal domain-containing protein</fullName>
    </recommendedName>
</protein>
<dbReference type="PANTHER" id="PTHR14418:SF5">
    <property type="entry name" value="CONDENSIN COMPLEX SUBUNIT 3"/>
    <property type="match status" value="1"/>
</dbReference>
<dbReference type="SUPFAM" id="SSF48371">
    <property type="entry name" value="ARM repeat"/>
    <property type="match status" value="1"/>
</dbReference>
<evidence type="ECO:0000256" key="5">
    <source>
        <dbReference type="ARBA" id="ARBA00022776"/>
    </source>
</evidence>
<name>A0A922S4I0_SCHHA</name>
<dbReference type="GO" id="GO:0000796">
    <property type="term" value="C:condensin complex"/>
    <property type="evidence" value="ECO:0007669"/>
    <property type="project" value="InterPro"/>
</dbReference>
<feature type="compositionally biased region" description="Basic and acidic residues" evidence="9">
    <location>
        <begin position="979"/>
        <end position="992"/>
    </location>
</feature>
<feature type="compositionally biased region" description="Polar residues" evidence="9">
    <location>
        <begin position="1210"/>
        <end position="1226"/>
    </location>
</feature>
<reference evidence="11" key="4">
    <citation type="journal article" date="2022" name="PLoS Pathog.">
        <title>Chromosome-level genome of Schistosoma haematobium underpins genome-wide explorations of molecular variation.</title>
        <authorList>
            <person name="Stroehlein A.J."/>
            <person name="Korhonen P.K."/>
            <person name="Lee V.V."/>
            <person name="Ralph S.A."/>
            <person name="Mentink-Kane M."/>
            <person name="You H."/>
            <person name="McManus D.P."/>
            <person name="Tchuente L.T."/>
            <person name="Stothard J.R."/>
            <person name="Kaur P."/>
            <person name="Dudchenko O."/>
            <person name="Aiden E.L."/>
            <person name="Yang B."/>
            <person name="Yang H."/>
            <person name="Emery A.M."/>
            <person name="Webster B.L."/>
            <person name="Brindley P.J."/>
            <person name="Rollinson D."/>
            <person name="Chang B.C.H."/>
            <person name="Gasser R.B."/>
            <person name="Young N.D."/>
        </authorList>
    </citation>
    <scope>NUCLEOTIDE SEQUENCE</scope>
</reference>
<sequence length="1337" mass="150442">MSNIPKDSESEILEVFEECQLNNLSHDRLCVKLKNIYDNTRFTHFADDFFELCRYSLVSSERSSYRERTIDFITKFALFCGKSDDSSQDTLNNRLLLKLFLFCIKYNECPNPAVRFRCMQIIHKLLDGIGDNGIMPEELYRTLQSILLRRVYDTKVSVRVEAIQALSRMQDPTDAECPVVEAFIWLTRHDPTAEVRRAALAAMVLTTRTLPSLVERCRDLADNVRRAAYKLLASRGILRPLSIAKRIRILQDGLSDRSEEVRKATKELVLAWFNGTNRDPVLLLRRLDPEGDPSTSQKALDSLFEMLSLDDLLKVVQEWSPNYLNSDRILKSDCLTPEATFFWRALVEFIHKRLTNVDDTTTTTIGSAVHLEHEEEDEENNPLQRLADLVQPSVSVYVDLAKSVVDKLVQTVLAQEFDEKAIEQECVVEQILSMAGSLDLSDEFGRRRLVSLVHDWITSQQVSGTLAPQLLKLHAILEPSLRRRINSVIEMISELCDPVEPQNSLRSAISVPVESNENCCLTKETECTNLQPTLSKKKEISIRLKIASLEVRMNELNEALHDCVSRKEFERATELRDACNKLDIERTELLQELRGNIGISADKPPVSLSPGSDEQIKNENRGDLNTENPDGGTNNDKNDGDDDNEADAVEDATQSLIKRCSSSVLFKANRMAALIIQQSPTLWSLPASLRSLLDSLILPSMQHQDVAVRNQAILALGLCCTMDLPLTLQYIHVFYSAMRVDHLMISETALGCIIDCLLIYGFRPFHDANINPNSRLVPTDTIIVDEDDDDEEEQNIKASKHDYAVLTRQTSQDSTDLSHSYPQGMLVRCDEMSKTAYRLLKPITSLLEKESDDGLRSTGALGLAKLLIYDRIVSSHILSLLLLLWFNPSSEESPQLRRGLAYFFADYACANGVGMDAFEHQSALTNAVLPTLTTLIRAPASSPLSEVEPNDVASLLARLTDTTHLKSRSEVKNSTTNQEGKDIINNDNEDSRPSSNKSKMISSTGQIDEKIINPHHDRLVSILATEVLKAPQSAEAKLYLRMIFQLRPSTENIKIHKELLTLIDSMSKFADRSLNLMLHRFRKQLVEKMERLGIDSTRLNESILSENENDKVNTSPLHDNDDDSNHTLMNNEGIQQSQPTLLGSARVNFHLVNSSEHHIIERNQGNATMIFSQSNRTICAGGNPLLDKSSHQNLLDFSDDDDDEIDCDLTPTSKPAVSNTNPSNKQIKPKKNTEIADTHQKNVNNNLEKKPFNKTSRRKVVLQSSDNESTNSNNNSVKSHSTTNSRSRNPKKLKHSQKKIETSPSSSSPASSSSSSVVNSSRRSTRLSNDQKLNRRI</sequence>
<feature type="compositionally biased region" description="Basic and acidic residues" evidence="9">
    <location>
        <begin position="1231"/>
        <end position="1240"/>
    </location>
</feature>
<feature type="compositionally biased region" description="Acidic residues" evidence="9">
    <location>
        <begin position="639"/>
        <end position="650"/>
    </location>
</feature>
<accession>A0A922S4I0</accession>
<feature type="region of interest" description="Disordered" evidence="9">
    <location>
        <begin position="1105"/>
        <end position="1126"/>
    </location>
</feature>
<dbReference type="KEGG" id="shx:MS3_00004689"/>
<dbReference type="GO" id="GO:0051301">
    <property type="term" value="P:cell division"/>
    <property type="evidence" value="ECO:0007669"/>
    <property type="project" value="UniProtKB-KW"/>
</dbReference>
<dbReference type="Pfam" id="PF12719">
    <property type="entry name" value="Cnd3"/>
    <property type="match status" value="1"/>
</dbReference>
<evidence type="ECO:0000256" key="2">
    <source>
        <dbReference type="ARBA" id="ARBA00006533"/>
    </source>
</evidence>
<comment type="similarity">
    <text evidence="2">Belongs to the CND3 (condensin subunit 3) family.</text>
</comment>
<feature type="region of interest" description="Disordered" evidence="9">
    <location>
        <begin position="1210"/>
        <end position="1337"/>
    </location>
</feature>
<dbReference type="InterPro" id="IPR025977">
    <property type="entry name" value="Cnd3_C"/>
</dbReference>
<feature type="compositionally biased region" description="Low complexity" evidence="9">
    <location>
        <begin position="1303"/>
        <end position="1322"/>
    </location>
</feature>
<organism evidence="11 12">
    <name type="scientific">Schistosoma haematobium</name>
    <name type="common">Blood fluke</name>
    <dbReference type="NCBI Taxonomy" id="6185"/>
    <lineage>
        <taxon>Eukaryota</taxon>
        <taxon>Metazoa</taxon>
        <taxon>Spiralia</taxon>
        <taxon>Lophotrochozoa</taxon>
        <taxon>Platyhelminthes</taxon>
        <taxon>Trematoda</taxon>
        <taxon>Digenea</taxon>
        <taxon>Strigeidida</taxon>
        <taxon>Schistosomatoidea</taxon>
        <taxon>Schistosomatidae</taxon>
        <taxon>Schistosoma</taxon>
    </lineage>
</organism>
<reference evidence="11" key="1">
    <citation type="journal article" date="2012" name="Nat. Genet.">
        <title>Whole-genome sequence of Schistosoma haematobium.</title>
        <authorList>
            <person name="Young N.D."/>
            <person name="Jex A.R."/>
            <person name="Li B."/>
            <person name="Liu S."/>
            <person name="Yang L."/>
            <person name="Xiong Z."/>
            <person name="Li Y."/>
            <person name="Cantacessi C."/>
            <person name="Hall R.S."/>
            <person name="Xu X."/>
            <person name="Chen F."/>
            <person name="Wu X."/>
            <person name="Zerlotini A."/>
            <person name="Oliveira G."/>
            <person name="Hofmann A."/>
            <person name="Zhang G."/>
            <person name="Fang X."/>
            <person name="Kang Y."/>
            <person name="Campbell B.E."/>
            <person name="Loukas A."/>
            <person name="Ranganathan S."/>
            <person name="Rollinson D."/>
            <person name="Rinaldi G."/>
            <person name="Brindley P.J."/>
            <person name="Yang H."/>
            <person name="Wang J."/>
            <person name="Wang J."/>
            <person name="Gasser R.B."/>
        </authorList>
    </citation>
    <scope>NUCLEOTIDE SEQUENCE</scope>
</reference>
<keyword evidence="5" id="KW-0498">Mitosis</keyword>
<feature type="coiled-coil region" evidence="8">
    <location>
        <begin position="546"/>
        <end position="592"/>
    </location>
</feature>
<evidence type="ECO:0000256" key="1">
    <source>
        <dbReference type="ARBA" id="ARBA00004286"/>
    </source>
</evidence>
<feature type="region of interest" description="Disordered" evidence="9">
    <location>
        <begin position="966"/>
        <end position="1006"/>
    </location>
</feature>
<keyword evidence="3" id="KW-0158">Chromosome</keyword>
<feature type="compositionally biased region" description="Low complexity" evidence="9">
    <location>
        <begin position="1264"/>
        <end position="1285"/>
    </location>
</feature>
<dbReference type="PANTHER" id="PTHR14418">
    <property type="entry name" value="CONDENSIN COMPLEX SUBUNIT 3-RELATED"/>
    <property type="match status" value="1"/>
</dbReference>
<dbReference type="InterPro" id="IPR027165">
    <property type="entry name" value="CND3"/>
</dbReference>
<dbReference type="InterPro" id="IPR016024">
    <property type="entry name" value="ARM-type_fold"/>
</dbReference>
<evidence type="ECO:0000256" key="8">
    <source>
        <dbReference type="SAM" id="Coils"/>
    </source>
</evidence>
<dbReference type="InterPro" id="IPR011989">
    <property type="entry name" value="ARM-like"/>
</dbReference>
<proteinExistence type="inferred from homology"/>
<keyword evidence="7" id="KW-0131">Cell cycle</keyword>
<comment type="caution">
    <text evidence="11">The sequence shown here is derived from an EMBL/GenBank/DDBJ whole genome shotgun (WGS) entry which is preliminary data.</text>
</comment>
<feature type="compositionally biased region" description="Basic and acidic residues" evidence="9">
    <location>
        <begin position="614"/>
        <end position="624"/>
    </location>
</feature>
<evidence type="ECO:0000313" key="12">
    <source>
        <dbReference type="Proteomes" id="UP000471633"/>
    </source>
</evidence>